<keyword evidence="5 10" id="KW-0812">Transmembrane</keyword>
<evidence type="ECO:0000256" key="9">
    <source>
        <dbReference type="ARBA" id="ARBA00023237"/>
    </source>
</evidence>
<dbReference type="Gene3D" id="3.55.50.30">
    <property type="match status" value="1"/>
</dbReference>
<evidence type="ECO:0000256" key="11">
    <source>
        <dbReference type="RuleBase" id="RU003357"/>
    </source>
</evidence>
<evidence type="ECO:0000256" key="4">
    <source>
        <dbReference type="ARBA" id="ARBA00022496"/>
    </source>
</evidence>
<dbReference type="OrthoDB" id="6276154at2"/>
<organism evidence="14 15">
    <name type="scientific">Vulcaniibacterium tengchongense</name>
    <dbReference type="NCBI Taxonomy" id="1273429"/>
    <lineage>
        <taxon>Bacteria</taxon>
        <taxon>Pseudomonadati</taxon>
        <taxon>Pseudomonadota</taxon>
        <taxon>Gammaproteobacteria</taxon>
        <taxon>Lysobacterales</taxon>
        <taxon>Lysobacteraceae</taxon>
        <taxon>Vulcaniibacterium</taxon>
    </lineage>
</organism>
<keyword evidence="12" id="KW-0732">Signal</keyword>
<dbReference type="InterPro" id="IPR037066">
    <property type="entry name" value="Plug_dom_sf"/>
</dbReference>
<dbReference type="Pfam" id="PF07660">
    <property type="entry name" value="STN"/>
    <property type="match status" value="1"/>
</dbReference>
<evidence type="ECO:0000259" key="13">
    <source>
        <dbReference type="SMART" id="SM00965"/>
    </source>
</evidence>
<dbReference type="SUPFAM" id="SSF56935">
    <property type="entry name" value="Porins"/>
    <property type="match status" value="1"/>
</dbReference>
<dbReference type="InterPro" id="IPR012910">
    <property type="entry name" value="Plug_dom"/>
</dbReference>
<keyword evidence="3 10" id="KW-1134">Transmembrane beta strand</keyword>
<evidence type="ECO:0000256" key="2">
    <source>
        <dbReference type="ARBA" id="ARBA00022448"/>
    </source>
</evidence>
<keyword evidence="15" id="KW-1185">Reference proteome</keyword>
<feature type="signal peptide" evidence="12">
    <location>
        <begin position="1"/>
        <end position="26"/>
    </location>
</feature>
<evidence type="ECO:0000313" key="15">
    <source>
        <dbReference type="Proteomes" id="UP000269708"/>
    </source>
</evidence>
<feature type="domain" description="Secretin/TonB short N-terminal" evidence="13">
    <location>
        <begin position="57"/>
        <end position="108"/>
    </location>
</feature>
<evidence type="ECO:0000313" key="14">
    <source>
        <dbReference type="EMBL" id="RPE76943.1"/>
    </source>
</evidence>
<dbReference type="Gene3D" id="2.170.130.10">
    <property type="entry name" value="TonB-dependent receptor, plug domain"/>
    <property type="match status" value="1"/>
</dbReference>
<dbReference type="Gene3D" id="2.40.170.20">
    <property type="entry name" value="TonB-dependent receptor, beta-barrel domain"/>
    <property type="match status" value="1"/>
</dbReference>
<dbReference type="InterPro" id="IPR039426">
    <property type="entry name" value="TonB-dep_rcpt-like"/>
</dbReference>
<sequence>MARSARFAYAFFGALGLAFFAAPAPAGQREAGAALRLSIPAGTLDRALQALATQARIQILYPPELVEGRKAPGLQLRLPPAQALQALLRGSGLEAVAVSGNAYVLRRAALPPPRPQPPGKPRPDPAVELETVQVTGTHIPRASLDVLTPAPLTVIGRAEIEASGQQSLFELLSYQPGMIGLHPVEIASEGSLGTQQLYGAAASSSLYGLGPRATLFLVDGRRVASYGLISAELGGLTDLDGIPLSMIERIEIMRGGASAIYGADAMAGVVNIILKRDQRGEEATLRYGASERGDAEQLRLTFSHGQPTRGGGSLLLGADLFHREGLLGGQREWRSDDLRRFGLGDYRIQLGYLGPDGRVIRPACPAAQRDAQGGCALDQARHVTLQPELESRTVYANLQQPLADSLELRADLRLGRVEQRLQGAPMFTTVTLPASHPDAIRYQGRSAPLAYAFFDVGPVRSRNEADVRDLTVGLAGTRDRWQWQFDLAHHRNDAGNTIDGLVMQDRLNQAVAERSYRFNGAGNPPDVLAWLAPRLRSRGRAQLDQALFSANAPVFELPGGTAQVAAGGEFGRDALRSEPDPRILERDVVGGTQKPRLDAHRYQSALYAELSLPVLRRLHADVAWRLDHIQGYGSEVSPKLGLKWNALPTLTLRGTAATGYRAPSLFELRSPSTLSGFHRLLPMQPAMAPCAVAIPMGDAVWCALTVGSKENPDLQPETSRSHTLGAVWAPSSRFELSLDHFSIRRRNEIVVTDAVTHPELFPQALERDASGRLVAINDYYENLGRTRVQGWELQASYRLDTARFGRYALRLSGHYLDEFATRAHAGAPEIDRTGYDRPRHSALAGIQWSYRDWNTALNLHALGPVKIGEPGAPCPPRNAAAGKCTTPASRTLDLHLAYAGIPGWRLALNIDNLTDREPANYAATKGGYDLAYDDPRGRYYLLSASYRF</sequence>
<comment type="caution">
    <text evidence="14">The sequence shown here is derived from an EMBL/GenBank/DDBJ whole genome shotgun (WGS) entry which is preliminary data.</text>
</comment>
<dbReference type="Proteomes" id="UP000269708">
    <property type="component" value="Unassembled WGS sequence"/>
</dbReference>
<proteinExistence type="inferred from homology"/>
<dbReference type="PANTHER" id="PTHR47234">
    <property type="match status" value="1"/>
</dbReference>
<protein>
    <submittedName>
        <fullName evidence="14">Outer membrane receptor protein involved in Fe transport</fullName>
    </submittedName>
</protein>
<keyword evidence="14" id="KW-0675">Receptor</keyword>
<dbReference type="CDD" id="cd01347">
    <property type="entry name" value="ligand_gated_channel"/>
    <property type="match status" value="1"/>
</dbReference>
<dbReference type="InterPro" id="IPR036942">
    <property type="entry name" value="Beta-barrel_TonB_sf"/>
</dbReference>
<evidence type="ECO:0000256" key="10">
    <source>
        <dbReference type="PROSITE-ProRule" id="PRU01360"/>
    </source>
</evidence>
<evidence type="ECO:0000256" key="5">
    <source>
        <dbReference type="ARBA" id="ARBA00022692"/>
    </source>
</evidence>
<keyword evidence="6" id="KW-0408">Iron</keyword>
<dbReference type="PANTHER" id="PTHR47234:SF1">
    <property type="entry name" value="TONB-DEPENDENT RECEPTOR"/>
    <property type="match status" value="1"/>
</dbReference>
<dbReference type="Pfam" id="PF00593">
    <property type="entry name" value="TonB_dep_Rec_b-barrel"/>
    <property type="match status" value="1"/>
</dbReference>
<gene>
    <name evidence="14" type="ORF">EDC50_2195</name>
</gene>
<dbReference type="SMART" id="SM00965">
    <property type="entry name" value="STN"/>
    <property type="match status" value="1"/>
</dbReference>
<dbReference type="InterPro" id="IPR011662">
    <property type="entry name" value="Secretin/TonB_short_N"/>
</dbReference>
<dbReference type="Pfam" id="PF07715">
    <property type="entry name" value="Plug"/>
    <property type="match status" value="1"/>
</dbReference>
<keyword evidence="4" id="KW-0410">Iron transport</keyword>
<evidence type="ECO:0000256" key="7">
    <source>
        <dbReference type="ARBA" id="ARBA00023077"/>
    </source>
</evidence>
<dbReference type="PROSITE" id="PS52016">
    <property type="entry name" value="TONB_DEPENDENT_REC_3"/>
    <property type="match status" value="1"/>
</dbReference>
<name>A0A3N4V4F0_9GAMM</name>
<feature type="chain" id="PRO_5018008061" evidence="12">
    <location>
        <begin position="27"/>
        <end position="948"/>
    </location>
</feature>
<evidence type="ECO:0000256" key="8">
    <source>
        <dbReference type="ARBA" id="ARBA00023136"/>
    </source>
</evidence>
<keyword evidence="2 10" id="KW-0813">Transport</keyword>
<comment type="subcellular location">
    <subcellularLocation>
        <location evidence="1 10">Cell outer membrane</location>
        <topology evidence="1 10">Multi-pass membrane protein</topology>
    </subcellularLocation>
</comment>
<keyword evidence="9 10" id="KW-0998">Cell outer membrane</keyword>
<reference evidence="14 15" key="1">
    <citation type="submission" date="2018-11" db="EMBL/GenBank/DDBJ databases">
        <title>Genomic Encyclopedia of Type Strains, Phase IV (KMG-IV): sequencing the most valuable type-strain genomes for metagenomic binning, comparative biology and taxonomic classification.</title>
        <authorList>
            <person name="Goeker M."/>
        </authorList>
    </citation>
    <scope>NUCLEOTIDE SEQUENCE [LARGE SCALE GENOMIC DNA]</scope>
    <source>
        <strain evidence="14 15">DSM 25623</strain>
    </source>
</reference>
<keyword evidence="8 10" id="KW-0472">Membrane</keyword>
<dbReference type="RefSeq" id="WP_123770536.1">
    <property type="nucleotide sequence ID" value="NZ_RKQN01000003.1"/>
</dbReference>
<evidence type="ECO:0000256" key="3">
    <source>
        <dbReference type="ARBA" id="ARBA00022452"/>
    </source>
</evidence>
<dbReference type="EMBL" id="RKQN01000003">
    <property type="protein sequence ID" value="RPE76943.1"/>
    <property type="molecule type" value="Genomic_DNA"/>
</dbReference>
<keyword evidence="7 11" id="KW-0798">TonB box</keyword>
<comment type="similarity">
    <text evidence="10 11">Belongs to the TonB-dependent receptor family.</text>
</comment>
<evidence type="ECO:0000256" key="12">
    <source>
        <dbReference type="SAM" id="SignalP"/>
    </source>
</evidence>
<keyword evidence="4" id="KW-0406">Ion transport</keyword>
<accession>A0A3N4V4F0</accession>
<evidence type="ECO:0000256" key="6">
    <source>
        <dbReference type="ARBA" id="ARBA00023004"/>
    </source>
</evidence>
<evidence type="ECO:0000256" key="1">
    <source>
        <dbReference type="ARBA" id="ARBA00004571"/>
    </source>
</evidence>
<dbReference type="InterPro" id="IPR000531">
    <property type="entry name" value="Beta-barrel_TonB"/>
</dbReference>
<dbReference type="GO" id="GO:0006826">
    <property type="term" value="P:iron ion transport"/>
    <property type="evidence" value="ECO:0007669"/>
    <property type="project" value="UniProtKB-KW"/>
</dbReference>
<dbReference type="GO" id="GO:0009279">
    <property type="term" value="C:cell outer membrane"/>
    <property type="evidence" value="ECO:0007669"/>
    <property type="project" value="UniProtKB-SubCell"/>
</dbReference>
<dbReference type="AlphaFoldDB" id="A0A3N4V4F0"/>